<dbReference type="Proteomes" id="UP000005101">
    <property type="component" value="Unassembled WGS sequence"/>
</dbReference>
<evidence type="ECO:0008006" key="3">
    <source>
        <dbReference type="Google" id="ProtNLM"/>
    </source>
</evidence>
<keyword evidence="2" id="KW-1185">Reference proteome</keyword>
<dbReference type="EMBL" id="EQ973216">
    <property type="protein sequence ID" value="EFR54934.1"/>
    <property type="molecule type" value="Genomic_DNA"/>
</dbReference>
<reference evidence="1 2" key="1">
    <citation type="submission" date="2008-12" db="EMBL/GenBank/DDBJ databases">
        <title>Annotation of Bacteroides fragilis strain 3_1_12.</title>
        <authorList>
            <consortium name="The Broad Institute Genome Sequencing Platform"/>
            <person name="Ward D."/>
            <person name="Young S.K."/>
            <person name="Kodira C.D."/>
            <person name="Zeng Q."/>
            <person name="Koehrsen M."/>
            <person name="Alvarado L."/>
            <person name="Berlin A."/>
            <person name="Borenstein D."/>
            <person name="Chen Z."/>
            <person name="Engels R."/>
            <person name="Freedman E."/>
            <person name="Gellesch M."/>
            <person name="Goldberg J."/>
            <person name="Griggs A."/>
            <person name="Gujja S."/>
            <person name="Heiman D."/>
            <person name="Hepburn T."/>
            <person name="Howarth C."/>
            <person name="Jen D."/>
            <person name="Larson L."/>
            <person name="Lewis B."/>
            <person name="Mehta T."/>
            <person name="Park D."/>
            <person name="Pearson M."/>
            <person name="Roberts A."/>
            <person name="Saif S."/>
            <person name="Shea T."/>
            <person name="Shenoy N."/>
            <person name="Sisk P."/>
            <person name="Stolte C."/>
            <person name="Sykes S."/>
            <person name="Walk T."/>
            <person name="White J."/>
            <person name="Yandava C."/>
            <person name="Allen-Vercoe E."/>
            <person name="Strauss J."/>
            <person name="Ambrose C."/>
            <person name="Lander E."/>
            <person name="Nusbaum C."/>
            <person name="Galagan J."/>
            <person name="Birren B."/>
        </authorList>
    </citation>
    <scope>NUCLEOTIDE SEQUENCE [LARGE SCALE GENOMIC DNA]</scope>
    <source>
        <strain evidence="1 2">3_1_12</strain>
    </source>
</reference>
<evidence type="ECO:0000313" key="1">
    <source>
        <dbReference type="EMBL" id="EFR54934.1"/>
    </source>
</evidence>
<dbReference type="PROSITE" id="PS51257">
    <property type="entry name" value="PROKAR_LIPOPROTEIN"/>
    <property type="match status" value="1"/>
</dbReference>
<dbReference type="InterPro" id="IPR042278">
    <property type="entry name" value="Mfa-like_1_N"/>
</dbReference>
<sequence>MCHAKKERTMKQALLTLMGWMLLSQGCSYGVADDCLPPEEPVPIRMAIAEEKLPTRAPVTTIDASNLSSVGIYAVREGSTAGQYPWTPTPFALNLTPSGISGNQISFNPKLYYPLGGKRVIFYGYYPRTTTTATTGNNYITAPDNGIAPTYHFTLTGTEDVMYAVSTPTGSTSTSPVSLTFNHVLTQLRLNTSLLGSLSGIKLVGVSNKGTLNIGSGAVTYDSSVTDIALTIPLLGSVTDAVMVPAGVASYKVEVVLLLSLLKRTYLVKPTSGTFQPGVIYTISL</sequence>
<dbReference type="Gene3D" id="2.60.40.2630">
    <property type="match status" value="1"/>
</dbReference>
<organism evidence="1 2">
    <name type="scientific">Bacteroides fragilis 3_1_12</name>
    <dbReference type="NCBI Taxonomy" id="457424"/>
    <lineage>
        <taxon>Bacteria</taxon>
        <taxon>Pseudomonadati</taxon>
        <taxon>Bacteroidota</taxon>
        <taxon>Bacteroidia</taxon>
        <taxon>Bacteroidales</taxon>
        <taxon>Bacteroidaceae</taxon>
        <taxon>Bacteroides</taxon>
    </lineage>
</organism>
<accession>A0ABN0BPV9</accession>
<dbReference type="CDD" id="cd13120">
    <property type="entry name" value="BF2867_like_N"/>
    <property type="match status" value="1"/>
</dbReference>
<dbReference type="InterPro" id="IPR025049">
    <property type="entry name" value="Mfa-like_1"/>
</dbReference>
<name>A0ABN0BPV9_BACFG</name>
<gene>
    <name evidence="1" type="ORF">BFAG_03632</name>
</gene>
<evidence type="ECO:0000313" key="2">
    <source>
        <dbReference type="Proteomes" id="UP000005101"/>
    </source>
</evidence>
<proteinExistence type="predicted"/>
<dbReference type="Gene3D" id="2.60.40.2620">
    <property type="entry name" value="Fimbrillin-like"/>
    <property type="match status" value="1"/>
</dbReference>
<protein>
    <recommendedName>
        <fullName evidence="3">Fimbrillin family protein</fullName>
    </recommendedName>
</protein>
<dbReference type="Pfam" id="PF13149">
    <property type="entry name" value="Mfa_like_1"/>
    <property type="match status" value="1"/>
</dbReference>